<keyword evidence="8" id="KW-1185">Reference proteome</keyword>
<evidence type="ECO:0000256" key="2">
    <source>
        <dbReference type="ARBA" id="ARBA00005585"/>
    </source>
</evidence>
<evidence type="ECO:0000256" key="1">
    <source>
        <dbReference type="ARBA" id="ARBA00004141"/>
    </source>
</evidence>
<keyword evidence="4 7" id="KW-1133">Transmembrane helix</keyword>
<dbReference type="Proteomes" id="UP000887565">
    <property type="component" value="Unplaced"/>
</dbReference>
<dbReference type="PANTHER" id="PTHR46022:SF1">
    <property type="entry name" value="PROTEIN PATCHED"/>
    <property type="match status" value="1"/>
</dbReference>
<evidence type="ECO:0000256" key="7">
    <source>
        <dbReference type="SAM" id="Phobius"/>
    </source>
</evidence>
<keyword evidence="3 7" id="KW-0812">Transmembrane</keyword>
<evidence type="ECO:0000256" key="6">
    <source>
        <dbReference type="ARBA" id="ARBA00023180"/>
    </source>
</evidence>
<evidence type="ECO:0000313" key="8">
    <source>
        <dbReference type="Proteomes" id="UP000887565"/>
    </source>
</evidence>
<dbReference type="GO" id="GO:0005886">
    <property type="term" value="C:plasma membrane"/>
    <property type="evidence" value="ECO:0007669"/>
    <property type="project" value="TreeGrafter"/>
</dbReference>
<evidence type="ECO:0000313" key="9">
    <source>
        <dbReference type="WBParaSite" id="nRc.2.0.1.t17098-RA"/>
    </source>
</evidence>
<dbReference type="GO" id="GO:0008158">
    <property type="term" value="F:hedgehog receptor activity"/>
    <property type="evidence" value="ECO:0007669"/>
    <property type="project" value="TreeGrafter"/>
</dbReference>
<keyword evidence="6" id="KW-0325">Glycoprotein</keyword>
<dbReference type="GO" id="GO:0097108">
    <property type="term" value="F:hedgehog family protein binding"/>
    <property type="evidence" value="ECO:0007669"/>
    <property type="project" value="TreeGrafter"/>
</dbReference>
<protein>
    <submittedName>
        <fullName evidence="9">Uncharacterized protein</fullName>
    </submittedName>
</protein>
<proteinExistence type="inferred from homology"/>
<reference evidence="9" key="1">
    <citation type="submission" date="2022-11" db="UniProtKB">
        <authorList>
            <consortium name="WormBaseParasite"/>
        </authorList>
    </citation>
    <scope>IDENTIFICATION</scope>
</reference>
<evidence type="ECO:0000256" key="5">
    <source>
        <dbReference type="ARBA" id="ARBA00023136"/>
    </source>
</evidence>
<keyword evidence="5 7" id="KW-0472">Membrane</keyword>
<comment type="similarity">
    <text evidence="2">Belongs to the patched family.</text>
</comment>
<sequence>MMGREEFVKYPYDDDLYEMIPTSFSQTSLRDQDIMWTTPTPQVTQSADEAPDSNYLSRLWNEDFSHRPSWCDAKLALEQIRRGRASGNKPALYFRSFLQTVLFNMGRFIQAHSPIVIMIGMIVLFIFAVGLKDATIETDIDKLWVQKHGRLHDEREYVKSAFKSEILRNEEWEKLNLKSMANKNGSGFSTINEDLANKAGQEQFLMLIQTAKKRGGTIGKEEFLLHEKTMSEISQLSIELFNQTWKLTDICFKPAAPDIPDDLKVLFDKLLKGLLPCVMITPLDCFWDGAKPNGPDPPIPLNHLAGMLDALPGPTISWKNFDPAAALNEAYDLLGIPTLETVITLFKRAGINDAYQGRPCLEPLDPECPKKSPNHVDICTIVDDFLKYNAQHNDLYGFGVGNGDSISSMLKTHTNESESLNSTALSTDEPFVPFDSPQGKKEKCEKYADRIRQILLSDKNLYDSFLPAWSKIDFAKKLSGSCKGFAENFMRWPQDLIIGGIKRDHDKIFSFEAIESVYMLASPHDIYARIDAEKLQDLDRPWTLETANDVLDTWQRHFADYVYRHKNNSDDSRILHPLAGTSVNDMLKEFSKFNPTVIIIGYVFMPQRAKNSAAHTLFSGFRKLRPESHLQPEKNFAGGNPQSHCGLVRFTGPQ</sequence>
<evidence type="ECO:0000256" key="3">
    <source>
        <dbReference type="ARBA" id="ARBA00022692"/>
    </source>
</evidence>
<dbReference type="PANTHER" id="PTHR46022">
    <property type="entry name" value="PROTEIN PATCHED"/>
    <property type="match status" value="1"/>
</dbReference>
<organism evidence="8 9">
    <name type="scientific">Romanomermis culicivorax</name>
    <name type="common">Nematode worm</name>
    <dbReference type="NCBI Taxonomy" id="13658"/>
    <lineage>
        <taxon>Eukaryota</taxon>
        <taxon>Metazoa</taxon>
        <taxon>Ecdysozoa</taxon>
        <taxon>Nematoda</taxon>
        <taxon>Enoplea</taxon>
        <taxon>Dorylaimia</taxon>
        <taxon>Mermithida</taxon>
        <taxon>Mermithoidea</taxon>
        <taxon>Mermithidae</taxon>
        <taxon>Romanomermis</taxon>
    </lineage>
</organism>
<dbReference type="WBParaSite" id="nRc.2.0.1.t17098-RA">
    <property type="protein sequence ID" value="nRc.2.0.1.t17098-RA"/>
    <property type="gene ID" value="nRc.2.0.1.g17098"/>
</dbReference>
<dbReference type="GO" id="GO:0045879">
    <property type="term" value="P:negative regulation of smoothened signaling pathway"/>
    <property type="evidence" value="ECO:0007669"/>
    <property type="project" value="TreeGrafter"/>
</dbReference>
<dbReference type="GO" id="GO:0005119">
    <property type="term" value="F:smoothened binding"/>
    <property type="evidence" value="ECO:0007669"/>
    <property type="project" value="TreeGrafter"/>
</dbReference>
<dbReference type="AlphaFoldDB" id="A0A915ISB9"/>
<evidence type="ECO:0000256" key="4">
    <source>
        <dbReference type="ARBA" id="ARBA00022989"/>
    </source>
</evidence>
<name>A0A915ISB9_ROMCU</name>
<comment type="subcellular location">
    <subcellularLocation>
        <location evidence="1">Membrane</location>
        <topology evidence="1">Multi-pass membrane protein</topology>
    </subcellularLocation>
</comment>
<feature type="transmembrane region" description="Helical" evidence="7">
    <location>
        <begin position="115"/>
        <end position="131"/>
    </location>
</feature>
<accession>A0A915ISB9</accession>